<organism evidence="12">
    <name type="scientific">hydrothermal vent metagenome</name>
    <dbReference type="NCBI Taxonomy" id="652676"/>
    <lineage>
        <taxon>unclassified sequences</taxon>
        <taxon>metagenomes</taxon>
        <taxon>ecological metagenomes</taxon>
    </lineage>
</organism>
<evidence type="ECO:0000259" key="10">
    <source>
        <dbReference type="Pfam" id="PF00593"/>
    </source>
</evidence>
<evidence type="ECO:0000256" key="5">
    <source>
        <dbReference type="ARBA" id="ARBA00023004"/>
    </source>
</evidence>
<feature type="domain" description="TonB-dependent receptor-like beta-barrel" evidence="10">
    <location>
        <begin position="331"/>
        <end position="821"/>
    </location>
</feature>
<keyword evidence="12" id="KW-0675">Receptor</keyword>
<dbReference type="GO" id="GO:0009279">
    <property type="term" value="C:cell outer membrane"/>
    <property type="evidence" value="ECO:0007669"/>
    <property type="project" value="UniProtKB-SubCell"/>
</dbReference>
<evidence type="ECO:0000256" key="2">
    <source>
        <dbReference type="ARBA" id="ARBA00022448"/>
    </source>
</evidence>
<dbReference type="Gene3D" id="2.60.40.1120">
    <property type="entry name" value="Carboxypeptidase-like, regulatory domain"/>
    <property type="match status" value="1"/>
</dbReference>
<dbReference type="EMBL" id="UOEP01000223">
    <property type="protein sequence ID" value="VAW24726.1"/>
    <property type="molecule type" value="Genomic_DNA"/>
</dbReference>
<dbReference type="PANTHER" id="PTHR32552">
    <property type="entry name" value="FERRICHROME IRON RECEPTOR-RELATED"/>
    <property type="match status" value="1"/>
</dbReference>
<keyword evidence="8" id="KW-0472">Membrane</keyword>
<dbReference type="Pfam" id="PF07715">
    <property type="entry name" value="Plug"/>
    <property type="match status" value="1"/>
</dbReference>
<gene>
    <name evidence="12" type="ORF">MNBD_BACTEROID01-598</name>
</gene>
<dbReference type="InterPro" id="IPR008969">
    <property type="entry name" value="CarboxyPept-like_regulatory"/>
</dbReference>
<sequence length="858" mass="94736">MKIILVLLLVVSVGFSSVAQPKKRGKVKRKYKKTEHVRATQPDVFIHGKVQNQDDELLVGALVKLIGTTKAVHTNANGEYFFSGVLLGRHTIQVSYMGYKTKSIDYTVHTGHNYINFTIDERNIKLDPIVVTAQKREQQVLDVPAAVSVIGNNTLENLDIRDLDVLSDFVPGLNIRMQSILRPDFVIRGITSDEVSASAQPRVSVYYNDIPIGRTTGAAIGLFDMERVEVLKGPQGTLFGRGAQIGAIHFISKKPTNTFTGFLSAGFGDYGQKYVSGAINIPVIEDKLQARAAGVYDFRDGYVKNTFGGTLNGKNTTAGRFSLRFIPSIFTKIDLEVNYQKDDAPGTAFMSSTYPNTNGSTNIYNYVASLDKGESLANQRKIFGAILNARHYINEQTYFTSITSFRTYTSFAAWDGDGSAAEAINMAEDAGVKQITQELRYNYSLGNKLNGFAGASYWREKVKQVHGFTLNEQQMAYLFTAAPSMMVLANGQPNTMTNLPVDTLFGALAGMPLPAAHEEENISEAVNQSIEGFADATYNLTRKISITAGIRYIMDRFKLSNEALFSGGTASTLGMLTGNYPNLFFMPSEKQEIKKTFSAITGRANISYKYTENTTVFVGYAKGYRPNVLQFTSNGIPETLPAEIVDSYDFGFKGIFLSRLWASLDIFYHQYKNFQTSVWVADPENGDFNYLTAGIDKASAYGGEASLKYAIMKQLQFFGNYAYIHARFNEADMLHVGVPNPENQFRLTPEHSFSAGLNASVNITPGIQLFAIPTYSYKSHFYFEDANTNGIEQDAYGILSARGGVRLSDPDITLSVYANNLLNEKYLISGGNTGSMFGIPTFIPGAPRMAGTKLTWRF</sequence>
<keyword evidence="7" id="KW-0798">TonB box</keyword>
<dbReference type="PROSITE" id="PS52016">
    <property type="entry name" value="TONB_DEPENDENT_REC_3"/>
    <property type="match status" value="1"/>
</dbReference>
<feature type="domain" description="TonB-dependent receptor plug" evidence="11">
    <location>
        <begin position="141"/>
        <end position="246"/>
    </location>
</feature>
<dbReference type="InterPro" id="IPR000531">
    <property type="entry name" value="Beta-barrel_TonB"/>
</dbReference>
<dbReference type="PANTHER" id="PTHR32552:SF81">
    <property type="entry name" value="TONB-DEPENDENT OUTER MEMBRANE RECEPTOR"/>
    <property type="match status" value="1"/>
</dbReference>
<dbReference type="Gene3D" id="2.40.170.20">
    <property type="entry name" value="TonB-dependent receptor, beta-barrel domain"/>
    <property type="match status" value="1"/>
</dbReference>
<keyword evidence="5" id="KW-0408">Iron</keyword>
<evidence type="ECO:0000313" key="12">
    <source>
        <dbReference type="EMBL" id="VAW24726.1"/>
    </source>
</evidence>
<keyword evidence="9" id="KW-0998">Cell outer membrane</keyword>
<proteinExistence type="predicted"/>
<evidence type="ECO:0000256" key="1">
    <source>
        <dbReference type="ARBA" id="ARBA00004571"/>
    </source>
</evidence>
<dbReference type="InterPro" id="IPR039426">
    <property type="entry name" value="TonB-dep_rcpt-like"/>
</dbReference>
<keyword evidence="3" id="KW-0410">Iron transport</keyword>
<evidence type="ECO:0000256" key="6">
    <source>
        <dbReference type="ARBA" id="ARBA00023065"/>
    </source>
</evidence>
<dbReference type="AlphaFoldDB" id="A0A3B0UY96"/>
<evidence type="ECO:0000256" key="8">
    <source>
        <dbReference type="ARBA" id="ARBA00023136"/>
    </source>
</evidence>
<evidence type="ECO:0000256" key="3">
    <source>
        <dbReference type="ARBA" id="ARBA00022496"/>
    </source>
</evidence>
<dbReference type="GO" id="GO:0006826">
    <property type="term" value="P:iron ion transport"/>
    <property type="evidence" value="ECO:0007669"/>
    <property type="project" value="UniProtKB-KW"/>
</dbReference>
<keyword evidence="4" id="KW-0812">Transmembrane</keyword>
<dbReference type="InterPro" id="IPR036942">
    <property type="entry name" value="Beta-barrel_TonB_sf"/>
</dbReference>
<evidence type="ECO:0000259" key="11">
    <source>
        <dbReference type="Pfam" id="PF07715"/>
    </source>
</evidence>
<dbReference type="InterPro" id="IPR012910">
    <property type="entry name" value="Plug_dom"/>
</dbReference>
<accession>A0A3B0UY96</accession>
<evidence type="ECO:0000256" key="7">
    <source>
        <dbReference type="ARBA" id="ARBA00023077"/>
    </source>
</evidence>
<reference evidence="12" key="1">
    <citation type="submission" date="2018-06" db="EMBL/GenBank/DDBJ databases">
        <authorList>
            <person name="Zhirakovskaya E."/>
        </authorList>
    </citation>
    <scope>NUCLEOTIDE SEQUENCE</scope>
</reference>
<comment type="subcellular location">
    <subcellularLocation>
        <location evidence="1">Cell outer membrane</location>
        <topology evidence="1">Multi-pass membrane protein</topology>
    </subcellularLocation>
</comment>
<dbReference type="Pfam" id="PF00593">
    <property type="entry name" value="TonB_dep_Rec_b-barrel"/>
    <property type="match status" value="1"/>
</dbReference>
<name>A0A3B0UY96_9ZZZZ</name>
<keyword evidence="6" id="KW-0406">Ion transport</keyword>
<dbReference type="Pfam" id="PF13715">
    <property type="entry name" value="CarbopepD_reg_2"/>
    <property type="match status" value="1"/>
</dbReference>
<protein>
    <submittedName>
        <fullName evidence="12">TonB-dependent receptor</fullName>
    </submittedName>
</protein>
<evidence type="ECO:0000256" key="9">
    <source>
        <dbReference type="ARBA" id="ARBA00023237"/>
    </source>
</evidence>
<evidence type="ECO:0000256" key="4">
    <source>
        <dbReference type="ARBA" id="ARBA00022692"/>
    </source>
</evidence>
<keyword evidence="2" id="KW-0813">Transport</keyword>
<dbReference type="SUPFAM" id="SSF56935">
    <property type="entry name" value="Porins"/>
    <property type="match status" value="1"/>
</dbReference>
<dbReference type="SUPFAM" id="SSF49464">
    <property type="entry name" value="Carboxypeptidase regulatory domain-like"/>
    <property type="match status" value="1"/>
</dbReference>